<keyword evidence="1 2" id="KW-0732">Signal</keyword>
<proteinExistence type="predicted"/>
<dbReference type="Pfam" id="PF13517">
    <property type="entry name" value="FG-GAP_3"/>
    <property type="match status" value="1"/>
</dbReference>
<reference evidence="3 4" key="1">
    <citation type="submission" date="2024-10" db="EMBL/GenBank/DDBJ databases">
        <authorList>
            <person name="Cho J.-C."/>
        </authorList>
    </citation>
    <scope>NUCLEOTIDE SEQUENCE [LARGE SCALE GENOMIC DNA]</scope>
    <source>
        <strain evidence="3 4">KCTC29696</strain>
    </source>
</reference>
<evidence type="ECO:0000256" key="1">
    <source>
        <dbReference type="ARBA" id="ARBA00022729"/>
    </source>
</evidence>
<accession>A0ABW7HNC9</accession>
<feature type="signal peptide" evidence="2">
    <location>
        <begin position="1"/>
        <end position="31"/>
    </location>
</feature>
<dbReference type="Proteomes" id="UP001607069">
    <property type="component" value="Unassembled WGS sequence"/>
</dbReference>
<evidence type="ECO:0000313" key="3">
    <source>
        <dbReference type="EMBL" id="MFH0247144.1"/>
    </source>
</evidence>
<name>A0ABW7HNC9_9ACTN</name>
<dbReference type="SUPFAM" id="SSF82171">
    <property type="entry name" value="DPP6 N-terminal domain-like"/>
    <property type="match status" value="1"/>
</dbReference>
<dbReference type="RefSeq" id="WP_279949116.1">
    <property type="nucleotide sequence ID" value="NZ_BAABEN010000001.1"/>
</dbReference>
<gene>
    <name evidence="3" type="ORF">ACG5V6_02785</name>
</gene>
<comment type="caution">
    <text evidence="3">The sequence shown here is derived from an EMBL/GenBank/DDBJ whole genome shotgun (WGS) entry which is preliminary data.</text>
</comment>
<dbReference type="InterPro" id="IPR028994">
    <property type="entry name" value="Integrin_alpha_N"/>
</dbReference>
<dbReference type="PANTHER" id="PTHR44103">
    <property type="entry name" value="PROPROTEIN CONVERTASE P"/>
    <property type="match status" value="1"/>
</dbReference>
<feature type="chain" id="PRO_5047070790" evidence="2">
    <location>
        <begin position="32"/>
        <end position="1036"/>
    </location>
</feature>
<evidence type="ECO:0000313" key="4">
    <source>
        <dbReference type="Proteomes" id="UP001607069"/>
    </source>
</evidence>
<dbReference type="InterPro" id="IPR013517">
    <property type="entry name" value="FG-GAP"/>
</dbReference>
<dbReference type="EMBL" id="JBIHMK010000006">
    <property type="protein sequence ID" value="MFH0247144.1"/>
    <property type="molecule type" value="Genomic_DNA"/>
</dbReference>
<dbReference type="Gene3D" id="2.130.10.130">
    <property type="entry name" value="Integrin alpha, N-terminal"/>
    <property type="match status" value="1"/>
</dbReference>
<evidence type="ECO:0000256" key="2">
    <source>
        <dbReference type="SAM" id="SignalP"/>
    </source>
</evidence>
<dbReference type="SUPFAM" id="SSF69318">
    <property type="entry name" value="Integrin alpha N-terminal domain"/>
    <property type="match status" value="1"/>
</dbReference>
<keyword evidence="4" id="KW-1185">Reference proteome</keyword>
<organism evidence="3 4">
    <name type="scientific">Streptomyces chitinivorans</name>
    <dbReference type="NCBI Taxonomy" id="1257027"/>
    <lineage>
        <taxon>Bacteria</taxon>
        <taxon>Bacillati</taxon>
        <taxon>Actinomycetota</taxon>
        <taxon>Actinomycetes</taxon>
        <taxon>Kitasatosporales</taxon>
        <taxon>Streptomycetaceae</taxon>
        <taxon>Streptomyces</taxon>
    </lineage>
</organism>
<sequence>MHQHARLALATATALSLATGLLALAPAPAAADTPRETVVPATQRSADLSVSLFPTNSPSDLDGAGALGAFHRLEGHSGLVWTRYSDGETFPVSKPEGDAVYAQATGGDTLAYRMNDQILLWDAVGRTTRTVPIPEGHSYYRTLGSTVVTRHTVTAEDGTDVRVMHLLTAEPDGTTRNVAVTGLPAGSLVGNPLAADERTLVFSAQIDGQRRMVLADRTTGRVEDWTAPLPSGYHYAALTEDRLVMYSTSVPAVLSVPRTDPAAAPAETLIEGGDVQPSLNLAVVGDWLVYTQSAGPNLVVVKAAPIAGGEPVTLLDQARTWLPAGPGGTAVVVARDTTGEWALQRLAADVDGRPAATVFKPLPRPPLDIQGLTLSHGRLVVADSAAGHNRRRSWARTLPTTGAPEAGERARFLSDDSFIPACPTQEIGCERILSPADGRIAWLLRADEDTDTLRTNSGWPSVHNDYSEQRVPSGGRITDVSGHYLVHTAPGQQTVLRIGHYGPPVLTRDPGPAAVWGDVLWTPGDDPGTVTGYDLAAKKTAATVDTGAGCVPEELQAVGRWLYVDCSGDAPSVVHDREAGTTVAVPAGEALLGDGYVVTHDRASGDLTLTTVTGAAASGRVIGHLPDTGRSQRHVRWTVDEFGGHAAWVDDRERVHLVPSGAPTGALTAVGAPRKSPEVWAATAEAAPTPLTSVLLSKPTAGWTLTVRDAVTGRTVDTSTGGAARGRLEVGWRGLHPGASRDVFLPDGRYDWTLSVTPADGHGPALTYGGTTVLRGAGKVRHDHAGPRQPDGVGDLVTVSRGGWLTFQHGDGSGGFSGKKGFHGWSNRITPVSFGDLDGDRCNDLLIRMPDGELRGYRPECGEVVGFDTPHTSLGTGWDAYDMLTSPGDLTGDGRADLLARRTSTGDIHLFAAEADGTLAAGKKIRSGWTYTKIVGVGDLNGDGHGDLLAHRKDGALFRYDGTGTGLLKSRVRLSAKWGLSYDTVAGVGDITGDGHADIVVRNTDGVLYRNHGKGDGTFRGRQQIGTGWDVYMGLF</sequence>
<dbReference type="PANTHER" id="PTHR44103:SF1">
    <property type="entry name" value="PROPROTEIN CONVERTASE P"/>
    <property type="match status" value="1"/>
</dbReference>
<protein>
    <submittedName>
        <fullName evidence="3">VCBS repeat-containing protein</fullName>
    </submittedName>
</protein>